<sequence length="299" mass="32939">MHAADPTLTPPAPVPPPPAAKDSPLSLGTRQQVQQLLDAPGQPALRQLERAQRQLNRWRQQLLVNTHRQHHGDTVWGGPLAGLRYTQAAEGATLPRCLGCYEAELHPTLRTLPLVGYQTVIDIGCAEGYYAVGLARLLPHATVLAHDINPAARRACTHLAELNGVSDRVRVGGEVRGEDFATLTQGRTLVFCDIEGAEESLLNPQAWPALQAVDLIVEVHECFRPGLADRLQTRFAPSHDITWLWPDLQAPRTLPPWTRTLSHMDQLLCTWEWRAGPTPWAVMRSRQGGDEGVGQGIEP</sequence>
<dbReference type="AlphaFoldDB" id="A0A7C9PGR5"/>
<gene>
    <name evidence="2" type="ORF">G3A44_09110</name>
</gene>
<feature type="region of interest" description="Disordered" evidence="1">
    <location>
        <begin position="1"/>
        <end position="29"/>
    </location>
</feature>
<evidence type="ECO:0000313" key="3">
    <source>
        <dbReference type="Proteomes" id="UP000484255"/>
    </source>
</evidence>
<dbReference type="Proteomes" id="UP000484255">
    <property type="component" value="Unassembled WGS sequence"/>
</dbReference>
<evidence type="ECO:0000313" key="2">
    <source>
        <dbReference type="EMBL" id="NDY91348.1"/>
    </source>
</evidence>
<name>A0A7C9PGR5_9BURK</name>
<evidence type="ECO:0008006" key="4">
    <source>
        <dbReference type="Google" id="ProtNLM"/>
    </source>
</evidence>
<dbReference type="InterPro" id="IPR029063">
    <property type="entry name" value="SAM-dependent_MTases_sf"/>
</dbReference>
<organism evidence="2 3">
    <name type="scientific">Ideonella livida</name>
    <dbReference type="NCBI Taxonomy" id="2707176"/>
    <lineage>
        <taxon>Bacteria</taxon>
        <taxon>Pseudomonadati</taxon>
        <taxon>Pseudomonadota</taxon>
        <taxon>Betaproteobacteria</taxon>
        <taxon>Burkholderiales</taxon>
        <taxon>Sphaerotilaceae</taxon>
        <taxon>Ideonella</taxon>
    </lineage>
</organism>
<comment type="caution">
    <text evidence="2">The sequence shown here is derived from an EMBL/GenBank/DDBJ whole genome shotgun (WGS) entry which is preliminary data.</text>
</comment>
<keyword evidence="3" id="KW-1185">Reference proteome</keyword>
<reference evidence="2 3" key="1">
    <citation type="submission" date="2020-02" db="EMBL/GenBank/DDBJ databases">
        <title>Ideonella bacterium strain TBM-1.</title>
        <authorList>
            <person name="Chen W.-M."/>
        </authorList>
    </citation>
    <scope>NUCLEOTIDE SEQUENCE [LARGE SCALE GENOMIC DNA]</scope>
    <source>
        <strain evidence="2 3">TBM-1</strain>
    </source>
</reference>
<protein>
    <recommendedName>
        <fullName evidence="4">Methyltransferase domain-containing protein</fullName>
    </recommendedName>
</protein>
<feature type="compositionally biased region" description="Pro residues" evidence="1">
    <location>
        <begin position="8"/>
        <end position="19"/>
    </location>
</feature>
<accession>A0A7C9PGR5</accession>
<dbReference type="Gene3D" id="3.40.50.150">
    <property type="entry name" value="Vaccinia Virus protein VP39"/>
    <property type="match status" value="1"/>
</dbReference>
<dbReference type="EMBL" id="JAAGOH010000008">
    <property type="protein sequence ID" value="NDY91348.1"/>
    <property type="molecule type" value="Genomic_DNA"/>
</dbReference>
<dbReference type="RefSeq" id="WP_163457194.1">
    <property type="nucleotide sequence ID" value="NZ_JAAGOH010000008.1"/>
</dbReference>
<evidence type="ECO:0000256" key="1">
    <source>
        <dbReference type="SAM" id="MobiDB-lite"/>
    </source>
</evidence>
<proteinExistence type="predicted"/>
<dbReference type="SUPFAM" id="SSF53335">
    <property type="entry name" value="S-adenosyl-L-methionine-dependent methyltransferases"/>
    <property type="match status" value="2"/>
</dbReference>